<keyword evidence="1" id="KW-0378">Hydrolase</keyword>
<dbReference type="GO" id="GO:0004386">
    <property type="term" value="F:helicase activity"/>
    <property type="evidence" value="ECO:0007669"/>
    <property type="project" value="UniProtKB-KW"/>
</dbReference>
<dbReference type="InterPro" id="IPR027417">
    <property type="entry name" value="P-loop_NTPase"/>
</dbReference>
<comment type="caution">
    <text evidence="1">The sequence shown here is derived from an EMBL/GenBank/DDBJ whole genome shotgun (WGS) entry which is preliminary data.</text>
</comment>
<keyword evidence="1" id="KW-0067">ATP-binding</keyword>
<dbReference type="SUPFAM" id="SSF52540">
    <property type="entry name" value="P-loop containing nucleoside triphosphate hydrolases"/>
    <property type="match status" value="1"/>
</dbReference>
<gene>
    <name evidence="1" type="ORF">IQ17_04086</name>
</gene>
<sequence length="397" mass="43194">MTPEDDFDDDPALKWDFESIEDTPRKAPVYKTDSGVRYQLASDVEPEPINWLWSNRIARGKLNFLAGPPDQGKSQITCDLIARVTTGSAWPDKSGRPIPGSVIVLAAEDDAGDTIVPRLKAAGADVSKVMIVQMMVKPVKGRPERMFNIADDLPGLAEIIRTCNDVALIVIDPINSYMGAGGRNGTDTWKTSEVRSVLSPLGNLAERHDVAVLFLSHLTKNSGGSAPLARMLDSQAFTAIARCGWFVAPEMQDRKETARKFFVKGKSNIGAPVPGLTYEIEETTVTTAAGLVLKVPRIKWTGETDMSAGQVFRQMDNGGEQEKGSALEAAITFLEDELASGPKPSDKLKDRAEERGHSWRTVRRAAFEGVGVRSERSGFGKGSAYVWSLPDPDIDFG</sequence>
<accession>A0A562L4C6</accession>
<name>A0A562L4C6_9BRAD</name>
<protein>
    <submittedName>
        <fullName evidence="1">Putative DNA primase/helicase</fullName>
    </submittedName>
</protein>
<dbReference type="Pfam" id="PF13481">
    <property type="entry name" value="AAA_25"/>
    <property type="match status" value="1"/>
</dbReference>
<keyword evidence="2" id="KW-1185">Reference proteome</keyword>
<keyword evidence="1" id="KW-0547">Nucleotide-binding</keyword>
<evidence type="ECO:0000313" key="1">
    <source>
        <dbReference type="EMBL" id="TWI02473.1"/>
    </source>
</evidence>
<keyword evidence="1" id="KW-0347">Helicase</keyword>
<proteinExistence type="predicted"/>
<reference evidence="1 2" key="1">
    <citation type="journal article" date="2015" name="Stand. Genomic Sci.">
        <title>Genomic Encyclopedia of Bacterial and Archaeal Type Strains, Phase III: the genomes of soil and plant-associated and newly described type strains.</title>
        <authorList>
            <person name="Whitman W.B."/>
            <person name="Woyke T."/>
            <person name="Klenk H.P."/>
            <person name="Zhou Y."/>
            <person name="Lilburn T.G."/>
            <person name="Beck B.J."/>
            <person name="De Vos P."/>
            <person name="Vandamme P."/>
            <person name="Eisen J.A."/>
            <person name="Garrity G."/>
            <person name="Hugenholtz P."/>
            <person name="Kyrpides N.C."/>
        </authorList>
    </citation>
    <scope>NUCLEOTIDE SEQUENCE [LARGE SCALE GENOMIC DNA]</scope>
    <source>
        <strain evidence="1 2">CGMCC 1.10947</strain>
    </source>
</reference>
<dbReference type="EMBL" id="VLKL01000011">
    <property type="protein sequence ID" value="TWI02473.1"/>
    <property type="molecule type" value="Genomic_DNA"/>
</dbReference>
<evidence type="ECO:0000313" key="2">
    <source>
        <dbReference type="Proteomes" id="UP000317176"/>
    </source>
</evidence>
<organism evidence="1 2">
    <name type="scientific">Bradyrhizobium daqingense</name>
    <dbReference type="NCBI Taxonomy" id="993502"/>
    <lineage>
        <taxon>Bacteria</taxon>
        <taxon>Pseudomonadati</taxon>
        <taxon>Pseudomonadota</taxon>
        <taxon>Alphaproteobacteria</taxon>
        <taxon>Hyphomicrobiales</taxon>
        <taxon>Nitrobacteraceae</taxon>
        <taxon>Bradyrhizobium</taxon>
    </lineage>
</organism>
<dbReference type="AlphaFoldDB" id="A0A562L4C6"/>
<dbReference type="Gene3D" id="3.40.50.300">
    <property type="entry name" value="P-loop containing nucleotide triphosphate hydrolases"/>
    <property type="match status" value="1"/>
</dbReference>
<dbReference type="Proteomes" id="UP000317176">
    <property type="component" value="Unassembled WGS sequence"/>
</dbReference>